<dbReference type="AlphaFoldDB" id="A0A151P897"/>
<sequence length="74" mass="8210">MQEEEGIERPIAYASCKLSSAERRCGSKNSSEQMDPQTDKLDNSSGITRKVYCYVKIEAGLVVKATVHKMKDGL</sequence>
<proteinExistence type="predicted"/>
<evidence type="ECO:0000313" key="3">
    <source>
        <dbReference type="Proteomes" id="UP000050525"/>
    </source>
</evidence>
<dbReference type="Proteomes" id="UP000050525">
    <property type="component" value="Unassembled WGS sequence"/>
</dbReference>
<evidence type="ECO:0000256" key="1">
    <source>
        <dbReference type="SAM" id="MobiDB-lite"/>
    </source>
</evidence>
<evidence type="ECO:0000313" key="2">
    <source>
        <dbReference type="EMBL" id="KYO45262.1"/>
    </source>
</evidence>
<reference evidence="2 3" key="1">
    <citation type="journal article" date="2012" name="Genome Biol.">
        <title>Sequencing three crocodilian genomes to illuminate the evolution of archosaurs and amniotes.</title>
        <authorList>
            <person name="St John J.A."/>
            <person name="Braun E.L."/>
            <person name="Isberg S.R."/>
            <person name="Miles L.G."/>
            <person name="Chong A.Y."/>
            <person name="Gongora J."/>
            <person name="Dalzell P."/>
            <person name="Moran C."/>
            <person name="Bed'hom B."/>
            <person name="Abzhanov A."/>
            <person name="Burgess S.C."/>
            <person name="Cooksey A.M."/>
            <person name="Castoe T.A."/>
            <person name="Crawford N.G."/>
            <person name="Densmore L.D."/>
            <person name="Drew J.C."/>
            <person name="Edwards S.V."/>
            <person name="Faircloth B.C."/>
            <person name="Fujita M.K."/>
            <person name="Greenwold M.J."/>
            <person name="Hoffmann F.G."/>
            <person name="Howard J.M."/>
            <person name="Iguchi T."/>
            <person name="Janes D.E."/>
            <person name="Khan S.Y."/>
            <person name="Kohno S."/>
            <person name="de Koning A.J."/>
            <person name="Lance S.L."/>
            <person name="McCarthy F.M."/>
            <person name="McCormack J.E."/>
            <person name="Merchant M.E."/>
            <person name="Peterson D.G."/>
            <person name="Pollock D.D."/>
            <person name="Pourmand N."/>
            <person name="Raney B.J."/>
            <person name="Roessler K.A."/>
            <person name="Sanford J.R."/>
            <person name="Sawyer R.H."/>
            <person name="Schmidt C.J."/>
            <person name="Triplett E.W."/>
            <person name="Tuberville T.D."/>
            <person name="Venegas-Anaya M."/>
            <person name="Howard J.T."/>
            <person name="Jarvis E.D."/>
            <person name="Guillette L.J.Jr."/>
            <person name="Glenn T.C."/>
            <person name="Green R.E."/>
            <person name="Ray D.A."/>
        </authorList>
    </citation>
    <scope>NUCLEOTIDE SEQUENCE [LARGE SCALE GENOMIC DNA]</scope>
    <source>
        <strain evidence="2">KSC_2009_1</strain>
    </source>
</reference>
<name>A0A151P897_ALLMI</name>
<accession>A0A151P897</accession>
<organism evidence="2 3">
    <name type="scientific">Alligator mississippiensis</name>
    <name type="common">American alligator</name>
    <dbReference type="NCBI Taxonomy" id="8496"/>
    <lineage>
        <taxon>Eukaryota</taxon>
        <taxon>Metazoa</taxon>
        <taxon>Chordata</taxon>
        <taxon>Craniata</taxon>
        <taxon>Vertebrata</taxon>
        <taxon>Euteleostomi</taxon>
        <taxon>Archelosauria</taxon>
        <taxon>Archosauria</taxon>
        <taxon>Crocodylia</taxon>
        <taxon>Alligatoridae</taxon>
        <taxon>Alligatorinae</taxon>
        <taxon>Alligator</taxon>
    </lineage>
</organism>
<protein>
    <submittedName>
        <fullName evidence="2">Uncharacterized protein</fullName>
    </submittedName>
</protein>
<keyword evidence="3" id="KW-1185">Reference proteome</keyword>
<feature type="region of interest" description="Disordered" evidence="1">
    <location>
        <begin position="19"/>
        <end position="43"/>
    </location>
</feature>
<comment type="caution">
    <text evidence="2">The sequence shown here is derived from an EMBL/GenBank/DDBJ whole genome shotgun (WGS) entry which is preliminary data.</text>
</comment>
<dbReference type="EMBL" id="AKHW03000629">
    <property type="protein sequence ID" value="KYO45262.1"/>
    <property type="molecule type" value="Genomic_DNA"/>
</dbReference>
<gene>
    <name evidence="2" type="ORF">Y1Q_0014707</name>
</gene>
<feature type="compositionally biased region" description="Polar residues" evidence="1">
    <location>
        <begin position="27"/>
        <end position="36"/>
    </location>
</feature>